<evidence type="ECO:0000313" key="2">
    <source>
        <dbReference type="EMBL" id="AQS38588.1"/>
    </source>
</evidence>
<evidence type="ECO:0000259" key="1">
    <source>
        <dbReference type="Pfam" id="PF04233"/>
    </source>
</evidence>
<gene>
    <name evidence="2" type="ORF">Sps_03461</name>
</gene>
<dbReference type="EMBL" id="CP014782">
    <property type="protein sequence ID" value="AQS38588.1"/>
    <property type="molecule type" value="Genomic_DNA"/>
</dbReference>
<dbReference type="Pfam" id="PF04233">
    <property type="entry name" value="Phage_Mu_F"/>
    <property type="match status" value="1"/>
</dbReference>
<protein>
    <submittedName>
        <fullName evidence="2">Phage Mu protein F like protein</fullName>
    </submittedName>
</protein>
<keyword evidence="3" id="KW-1185">Reference proteome</keyword>
<dbReference type="STRING" id="225848.Sps_03461"/>
<dbReference type="SUPFAM" id="SSF55486">
    <property type="entry name" value="Metalloproteases ('zincins'), catalytic domain"/>
    <property type="match status" value="1"/>
</dbReference>
<feature type="domain" description="Phage head morphogenesis" evidence="1">
    <location>
        <begin position="59"/>
        <end position="170"/>
    </location>
</feature>
<dbReference type="RefSeq" id="WP_077753605.1">
    <property type="nucleotide sequence ID" value="NZ_CP014782.1"/>
</dbReference>
<accession>A0A1S6HT04</accession>
<dbReference type="Proteomes" id="UP000189545">
    <property type="component" value="Chromosome"/>
</dbReference>
<evidence type="ECO:0000313" key="3">
    <source>
        <dbReference type="Proteomes" id="UP000189545"/>
    </source>
</evidence>
<reference evidence="2 3" key="1">
    <citation type="submission" date="2016-03" db="EMBL/GenBank/DDBJ databases">
        <title>Complete genome sequence of Shewanella psychrophila WP2, a deep sea bacterium isolated from west Pacific sediment.</title>
        <authorList>
            <person name="Xu G."/>
            <person name="Jian H."/>
        </authorList>
    </citation>
    <scope>NUCLEOTIDE SEQUENCE [LARGE SCALE GENOMIC DNA]</scope>
    <source>
        <strain evidence="2 3">WP2</strain>
    </source>
</reference>
<organism evidence="2 3">
    <name type="scientific">Shewanella psychrophila</name>
    <dbReference type="NCBI Taxonomy" id="225848"/>
    <lineage>
        <taxon>Bacteria</taxon>
        <taxon>Pseudomonadati</taxon>
        <taxon>Pseudomonadota</taxon>
        <taxon>Gammaproteobacteria</taxon>
        <taxon>Alteromonadales</taxon>
        <taxon>Shewanellaceae</taxon>
        <taxon>Shewanella</taxon>
    </lineage>
</organism>
<proteinExistence type="predicted"/>
<name>A0A1S6HT04_9GAMM</name>
<dbReference type="AlphaFoldDB" id="A0A1S6HT04"/>
<dbReference type="KEGG" id="spsw:Sps_03461"/>
<dbReference type="OrthoDB" id="9813502at2"/>
<dbReference type="InterPro" id="IPR006528">
    <property type="entry name" value="Phage_head_morphogenesis_dom"/>
</dbReference>
<sequence>MADKEVNSARYGSLPFEQQISFFRNKLNVPTESWTELWRHGHNSGFSVAGAMKDDLLNDFRRAVDAAIADGKSLTWFKKEFNHIVAKHGWEHTGKASWRAKVIFDTNMRQSYNAGRYEQLQQFEYWRYAHGDSRYPREMHLKWHGTLLPKSDAWWQTHFPQNGWGCKCRIYGVSQSELERKGLTTTATPNDGMREWEDKTTGEVHQVPKGIDPGFDYIPMRDANQAKQQQLAEKKAPVYQAPERLVSTAFSTVKGVNVDGLNQVLRAFSTTSSAPQVAKLGEFLNIHDIRSVFVKQAEMGLYNKGAKDIQQAVQGYLKPSEFSPRYLYAIRGYKNTRGFTSKHFDHVVVKVASTTKLSKVDVNELRQLVALAHEFYKRGKPEFSMSHIVRTYGESKGHSGTIVTWLHELGHQVHYKAGGPSAPAFQGLTRYGGTNSAEWHAEHFAAWLLNRNALAEFNADIANYFDKLVEQAIANGANNG</sequence>